<reference evidence="3" key="1">
    <citation type="submission" date="2021-06" db="EMBL/GenBank/DDBJ databases">
        <authorList>
            <person name="Kallberg Y."/>
            <person name="Tangrot J."/>
            <person name="Rosling A."/>
        </authorList>
    </citation>
    <scope>NUCLEOTIDE SEQUENCE</scope>
    <source>
        <strain evidence="3">UK204</strain>
    </source>
</reference>
<keyword evidence="4" id="KW-1185">Reference proteome</keyword>
<dbReference type="EMBL" id="CAJVPQ010000281">
    <property type="protein sequence ID" value="CAG8466267.1"/>
    <property type="molecule type" value="Genomic_DNA"/>
</dbReference>
<dbReference type="InterPro" id="IPR049229">
    <property type="entry name" value="DUF6826"/>
</dbReference>
<feature type="compositionally biased region" description="Basic and acidic residues" evidence="1">
    <location>
        <begin position="1"/>
        <end position="10"/>
    </location>
</feature>
<dbReference type="Proteomes" id="UP000789570">
    <property type="component" value="Unassembled WGS sequence"/>
</dbReference>
<feature type="region of interest" description="Disordered" evidence="1">
    <location>
        <begin position="1"/>
        <end position="64"/>
    </location>
</feature>
<feature type="domain" description="DUF6826" evidence="2">
    <location>
        <begin position="115"/>
        <end position="205"/>
    </location>
</feature>
<dbReference type="Pfam" id="PF20713">
    <property type="entry name" value="DUF6826"/>
    <property type="match status" value="1"/>
</dbReference>
<comment type="caution">
    <text evidence="3">The sequence shown here is derived from an EMBL/GenBank/DDBJ whole genome shotgun (WGS) entry which is preliminary data.</text>
</comment>
<dbReference type="AlphaFoldDB" id="A0A9N8VXS8"/>
<evidence type="ECO:0000259" key="2">
    <source>
        <dbReference type="Pfam" id="PF20713"/>
    </source>
</evidence>
<organism evidence="3 4">
    <name type="scientific">Funneliformis caledonium</name>
    <dbReference type="NCBI Taxonomy" id="1117310"/>
    <lineage>
        <taxon>Eukaryota</taxon>
        <taxon>Fungi</taxon>
        <taxon>Fungi incertae sedis</taxon>
        <taxon>Mucoromycota</taxon>
        <taxon>Glomeromycotina</taxon>
        <taxon>Glomeromycetes</taxon>
        <taxon>Glomerales</taxon>
        <taxon>Glomeraceae</taxon>
        <taxon>Funneliformis</taxon>
    </lineage>
</organism>
<gene>
    <name evidence="3" type="ORF">FCALED_LOCUS1994</name>
</gene>
<evidence type="ECO:0000313" key="3">
    <source>
        <dbReference type="EMBL" id="CAG8466267.1"/>
    </source>
</evidence>
<name>A0A9N8VXS8_9GLOM</name>
<proteinExistence type="predicted"/>
<evidence type="ECO:0000256" key="1">
    <source>
        <dbReference type="SAM" id="MobiDB-lite"/>
    </source>
</evidence>
<evidence type="ECO:0000313" key="4">
    <source>
        <dbReference type="Proteomes" id="UP000789570"/>
    </source>
</evidence>
<sequence length="228" mass="26297">MWSENDKQNTLKDVTNVAPFKKRSREADIASSSKMRKLDEEIDDNTSSKQQKRPDNVGERELPHSITRSEVYKSINFKQVTIEYFLRPANKLLKIPESVRNYLDSKPKPVSKSAEGEVQSWFNGLMEVSSLTWEGVSAVDTHKNGYLEGLMPDISVFENNDVEERAFVSKYAHTVLEIKKQKQLSGLADEDKGQLLDYIRILVQQTAITPRFRCVSFRRAFFLYPELQ</sequence>
<feature type="compositionally biased region" description="Basic and acidic residues" evidence="1">
    <location>
        <begin position="52"/>
        <end position="63"/>
    </location>
</feature>
<protein>
    <submittedName>
        <fullName evidence="3">10894_t:CDS:1</fullName>
    </submittedName>
</protein>
<accession>A0A9N8VXS8</accession>
<dbReference type="OrthoDB" id="2432106at2759"/>